<dbReference type="InterPro" id="IPR020904">
    <property type="entry name" value="Sc_DH/Rdtase_CS"/>
</dbReference>
<gene>
    <name evidence="5" type="ORF">PPSIR1_21684</name>
</gene>
<dbReference type="Pfam" id="PF00106">
    <property type="entry name" value="adh_short"/>
    <property type="match status" value="1"/>
</dbReference>
<sequence length="266" mass="28064">MKRARGSGGLDQAAVFITGAARGIGLACARAFVEAGAHVGVCDRDGEALDAAAKELAGVHAERVDVCEPESVARALAAFVDGPGRGRLDVLVNNAGVMHVGPFEAVPLAAHHQTIAVNFQGLLNLCHAAFPHLAQTPGARLINMSSASAIHGIPEMASYSATKHAVRGLTEALAIEWARHDVRVCDVMPMFVRTRLLTNTARLTSEGILGVHLSAADVAAVVLTAARSDSRRVHWPVGFQSKLAHQARGFAPDRLTAFVLRRLAQM</sequence>
<dbReference type="PANTHER" id="PTHR44196">
    <property type="entry name" value="DEHYDROGENASE/REDUCTASE SDR FAMILY MEMBER 7B"/>
    <property type="match status" value="1"/>
</dbReference>
<evidence type="ECO:0000256" key="1">
    <source>
        <dbReference type="ARBA" id="ARBA00006484"/>
    </source>
</evidence>
<proteinExistence type="inferred from homology"/>
<dbReference type="InterPro" id="IPR002347">
    <property type="entry name" value="SDR_fam"/>
</dbReference>
<dbReference type="InterPro" id="IPR036291">
    <property type="entry name" value="NAD(P)-bd_dom_sf"/>
</dbReference>
<dbReference type="GO" id="GO:0005840">
    <property type="term" value="C:ribosome"/>
    <property type="evidence" value="ECO:0007669"/>
    <property type="project" value="InterPro"/>
</dbReference>
<dbReference type="PROSITE" id="PS00962">
    <property type="entry name" value="RIBOSOMAL_S2_1"/>
    <property type="match status" value="1"/>
</dbReference>
<evidence type="ECO:0000259" key="4">
    <source>
        <dbReference type="SMART" id="SM00822"/>
    </source>
</evidence>
<dbReference type="GO" id="GO:0016020">
    <property type="term" value="C:membrane"/>
    <property type="evidence" value="ECO:0007669"/>
    <property type="project" value="TreeGrafter"/>
</dbReference>
<dbReference type="EMBL" id="ABCS01000002">
    <property type="protein sequence ID" value="EDM81572.1"/>
    <property type="molecule type" value="Genomic_DNA"/>
</dbReference>
<comment type="similarity">
    <text evidence="1 3">Belongs to the short-chain dehydrogenases/reductases (SDR) family.</text>
</comment>
<dbReference type="NCBIfam" id="NF006123">
    <property type="entry name" value="PRK08267.1"/>
    <property type="match status" value="1"/>
</dbReference>
<dbReference type="InterPro" id="IPR018130">
    <property type="entry name" value="Ribosomal_uS2_CS"/>
</dbReference>
<dbReference type="Proteomes" id="UP000005801">
    <property type="component" value="Unassembled WGS sequence"/>
</dbReference>
<dbReference type="OrthoDB" id="5419864at2"/>
<reference evidence="5 6" key="1">
    <citation type="submission" date="2007-06" db="EMBL/GenBank/DDBJ databases">
        <authorList>
            <person name="Shimkets L."/>
            <person name="Ferriera S."/>
            <person name="Johnson J."/>
            <person name="Kravitz S."/>
            <person name="Beeson K."/>
            <person name="Sutton G."/>
            <person name="Rogers Y.-H."/>
            <person name="Friedman R."/>
            <person name="Frazier M."/>
            <person name="Venter J.C."/>
        </authorList>
    </citation>
    <scope>NUCLEOTIDE SEQUENCE [LARGE SCALE GENOMIC DNA]</scope>
    <source>
        <strain evidence="5 6">SIR-1</strain>
    </source>
</reference>
<dbReference type="SUPFAM" id="SSF51735">
    <property type="entry name" value="NAD(P)-binding Rossmann-fold domains"/>
    <property type="match status" value="1"/>
</dbReference>
<dbReference type="PRINTS" id="PR00081">
    <property type="entry name" value="GDHRDH"/>
</dbReference>
<dbReference type="SMART" id="SM00822">
    <property type="entry name" value="PKS_KR"/>
    <property type="match status" value="1"/>
</dbReference>
<dbReference type="RefSeq" id="WP_006969183.1">
    <property type="nucleotide sequence ID" value="NZ_ABCS01000002.1"/>
</dbReference>
<keyword evidence="2" id="KW-0560">Oxidoreductase</keyword>
<dbReference type="PROSITE" id="PS00061">
    <property type="entry name" value="ADH_SHORT"/>
    <property type="match status" value="1"/>
</dbReference>
<keyword evidence="6" id="KW-1185">Reference proteome</keyword>
<feature type="domain" description="Ketoreductase" evidence="4">
    <location>
        <begin position="13"/>
        <end position="180"/>
    </location>
</feature>
<dbReference type="eggNOG" id="COG0300">
    <property type="taxonomic scope" value="Bacteria"/>
</dbReference>
<dbReference type="GO" id="GO:0003735">
    <property type="term" value="F:structural constituent of ribosome"/>
    <property type="evidence" value="ECO:0007669"/>
    <property type="project" value="InterPro"/>
</dbReference>
<dbReference type="GO" id="GO:0006412">
    <property type="term" value="P:translation"/>
    <property type="evidence" value="ECO:0007669"/>
    <property type="project" value="InterPro"/>
</dbReference>
<evidence type="ECO:0000313" key="6">
    <source>
        <dbReference type="Proteomes" id="UP000005801"/>
    </source>
</evidence>
<dbReference type="FunFam" id="3.40.50.720:FF:000084">
    <property type="entry name" value="Short-chain dehydrogenase reductase"/>
    <property type="match status" value="1"/>
</dbReference>
<evidence type="ECO:0000256" key="2">
    <source>
        <dbReference type="ARBA" id="ARBA00023002"/>
    </source>
</evidence>
<evidence type="ECO:0000313" key="5">
    <source>
        <dbReference type="EMBL" id="EDM81572.1"/>
    </source>
</evidence>
<dbReference type="GO" id="GO:0016491">
    <property type="term" value="F:oxidoreductase activity"/>
    <property type="evidence" value="ECO:0007669"/>
    <property type="project" value="UniProtKB-KW"/>
</dbReference>
<name>A6FXI4_9BACT</name>
<dbReference type="PRINTS" id="PR00080">
    <property type="entry name" value="SDRFAMILY"/>
</dbReference>
<comment type="caution">
    <text evidence="5">The sequence shown here is derived from an EMBL/GenBank/DDBJ whole genome shotgun (WGS) entry which is preliminary data.</text>
</comment>
<organism evidence="5 6">
    <name type="scientific">Plesiocystis pacifica SIR-1</name>
    <dbReference type="NCBI Taxonomy" id="391625"/>
    <lineage>
        <taxon>Bacteria</taxon>
        <taxon>Pseudomonadati</taxon>
        <taxon>Myxococcota</taxon>
        <taxon>Polyangia</taxon>
        <taxon>Nannocystales</taxon>
        <taxon>Nannocystaceae</taxon>
        <taxon>Plesiocystis</taxon>
    </lineage>
</organism>
<evidence type="ECO:0000256" key="3">
    <source>
        <dbReference type="RuleBase" id="RU000363"/>
    </source>
</evidence>
<accession>A6FXI4</accession>
<dbReference type="Gene3D" id="3.40.50.720">
    <property type="entry name" value="NAD(P)-binding Rossmann-like Domain"/>
    <property type="match status" value="1"/>
</dbReference>
<dbReference type="InterPro" id="IPR057326">
    <property type="entry name" value="KR_dom"/>
</dbReference>
<dbReference type="STRING" id="391625.PPSIR1_21684"/>
<dbReference type="PANTHER" id="PTHR44196:SF1">
    <property type="entry name" value="DEHYDROGENASE_REDUCTASE SDR FAMILY MEMBER 7B"/>
    <property type="match status" value="1"/>
</dbReference>
<dbReference type="AlphaFoldDB" id="A6FXI4"/>
<protein>
    <submittedName>
        <fullName evidence="5">Short-chain dehydrogenase/reductase SDR</fullName>
    </submittedName>
</protein>